<name>A0A565BWR8_9BRAS</name>
<dbReference type="Gene3D" id="3.30.70.330">
    <property type="match status" value="1"/>
</dbReference>
<dbReference type="Pfam" id="PF00076">
    <property type="entry name" value="RRM_1"/>
    <property type="match status" value="1"/>
</dbReference>
<dbReference type="PROSITE" id="PS50102">
    <property type="entry name" value="RRM"/>
    <property type="match status" value="1"/>
</dbReference>
<gene>
    <name evidence="4" type="ORF">ANE_LOCUS16234</name>
</gene>
<dbReference type="PANTHER" id="PTHR23236:SF103">
    <property type="entry name" value="RNA-BINDING (RRM_RBD_RNP MOTIFS) FAMILY PROTEIN"/>
    <property type="match status" value="1"/>
</dbReference>
<protein>
    <recommendedName>
        <fullName evidence="3">RRM domain-containing protein</fullName>
    </recommendedName>
</protein>
<dbReference type="GO" id="GO:0008143">
    <property type="term" value="F:poly(A) binding"/>
    <property type="evidence" value="ECO:0007669"/>
    <property type="project" value="TreeGrafter"/>
</dbReference>
<reference evidence="4" key="1">
    <citation type="submission" date="2019-07" db="EMBL/GenBank/DDBJ databases">
        <authorList>
            <person name="Dittberner H."/>
        </authorList>
    </citation>
    <scope>NUCLEOTIDE SEQUENCE [LARGE SCALE GENOMIC DNA]</scope>
</reference>
<sequence length="244" mass="26897">MDEYNSNLRGMELKSFADRVAAANVLHEYNTLSRCTRVSVEGYDTSLHPDAIRAALMDHFRSCGQICDVDIPTDLKTHAVIDRVGFIYFREEGAQEKAVALSGSDVGGWNVIVKALPKKVCDPSGFLVTGYDTSLDEDYVKSALFEHFRSCGEIVYVSIEREYRQPSLLSRYGFISILGDGALEKALGLSGSDLGGWKDQHSEVLRAGSSTFQAYILRAEIPYLTSSNSFTSKEQASSQLDHSA</sequence>
<dbReference type="PANTHER" id="PTHR23236">
    <property type="entry name" value="EUKARYOTIC TRANSLATION INITIATION FACTOR 4B/4H"/>
    <property type="match status" value="1"/>
</dbReference>
<dbReference type="AlphaFoldDB" id="A0A565BWR8"/>
<dbReference type="InterPro" id="IPR000504">
    <property type="entry name" value="RRM_dom"/>
</dbReference>
<dbReference type="OrthoDB" id="1101252at2759"/>
<dbReference type="Proteomes" id="UP000489600">
    <property type="component" value="Unassembled WGS sequence"/>
</dbReference>
<keyword evidence="1 2" id="KW-0694">RNA-binding</keyword>
<dbReference type="InterPro" id="IPR035979">
    <property type="entry name" value="RBD_domain_sf"/>
</dbReference>
<dbReference type="SUPFAM" id="SSF54928">
    <property type="entry name" value="RNA-binding domain, RBD"/>
    <property type="match status" value="1"/>
</dbReference>
<feature type="domain" description="RRM" evidence="3">
    <location>
        <begin position="36"/>
        <end position="118"/>
    </location>
</feature>
<evidence type="ECO:0000256" key="2">
    <source>
        <dbReference type="PROSITE-ProRule" id="PRU00176"/>
    </source>
</evidence>
<keyword evidence="5" id="KW-1185">Reference proteome</keyword>
<dbReference type="EMBL" id="CABITT030000005">
    <property type="protein sequence ID" value="VVB05790.1"/>
    <property type="molecule type" value="Genomic_DNA"/>
</dbReference>
<evidence type="ECO:0000313" key="5">
    <source>
        <dbReference type="Proteomes" id="UP000489600"/>
    </source>
</evidence>
<proteinExistence type="predicted"/>
<organism evidence="4 5">
    <name type="scientific">Arabis nemorensis</name>
    <dbReference type="NCBI Taxonomy" id="586526"/>
    <lineage>
        <taxon>Eukaryota</taxon>
        <taxon>Viridiplantae</taxon>
        <taxon>Streptophyta</taxon>
        <taxon>Embryophyta</taxon>
        <taxon>Tracheophyta</taxon>
        <taxon>Spermatophyta</taxon>
        <taxon>Magnoliopsida</taxon>
        <taxon>eudicotyledons</taxon>
        <taxon>Gunneridae</taxon>
        <taxon>Pentapetalae</taxon>
        <taxon>rosids</taxon>
        <taxon>malvids</taxon>
        <taxon>Brassicales</taxon>
        <taxon>Brassicaceae</taxon>
        <taxon>Arabideae</taxon>
        <taxon>Arabis</taxon>
    </lineage>
</organism>
<comment type="caution">
    <text evidence="4">The sequence shown here is derived from an EMBL/GenBank/DDBJ whole genome shotgun (WGS) entry which is preliminary data.</text>
</comment>
<dbReference type="InterPro" id="IPR012677">
    <property type="entry name" value="Nucleotide-bd_a/b_plait_sf"/>
</dbReference>
<evidence type="ECO:0000259" key="3">
    <source>
        <dbReference type="PROSITE" id="PS50102"/>
    </source>
</evidence>
<evidence type="ECO:0000313" key="4">
    <source>
        <dbReference type="EMBL" id="VVB05790.1"/>
    </source>
</evidence>
<accession>A0A565BWR8</accession>
<evidence type="ECO:0000256" key="1">
    <source>
        <dbReference type="ARBA" id="ARBA00022884"/>
    </source>
</evidence>